<reference evidence="3" key="1">
    <citation type="submission" date="2015-07" db="EMBL/GenBank/DDBJ databases">
        <authorList>
            <consortium name="Consortium for Microbial Forensics and Genomics (microFORGE)"/>
            <person name="Knight B.M."/>
            <person name="Roberts D.P."/>
            <person name="Lin D."/>
            <person name="Hari K."/>
            <person name="Fletcher J."/>
            <person name="Melcher U."/>
            <person name="Blagden T."/>
            <person name="Winegar R.A."/>
        </authorList>
    </citation>
    <scope>NUCLEOTIDE SEQUENCE [LARGE SCALE GENOMIC DNA]</scope>
    <source>
        <strain evidence="3">NRRL B-1447</strain>
    </source>
</reference>
<evidence type="ECO:0000313" key="3">
    <source>
        <dbReference type="Proteomes" id="UP000037084"/>
    </source>
</evidence>
<dbReference type="NCBIfam" id="TIGR03882">
    <property type="entry name" value="cyclo_dehyd_2"/>
    <property type="match status" value="1"/>
</dbReference>
<dbReference type="Proteomes" id="UP000037084">
    <property type="component" value="Unassembled WGS sequence"/>
</dbReference>
<evidence type="ECO:0000313" key="2">
    <source>
        <dbReference type="EMBL" id="KOG57526.1"/>
    </source>
</evidence>
<dbReference type="AlphaFoldDB" id="A0A0L8N4C3"/>
<sequence>MIPAAIGCQCCLKRLRMRSFPQVRRDHHVTVVPGEGVYLASERGVRVLEGRLAERIIPLLDGRRTDAEIAAIAAPDIPAEHTLYFLARVRASGDVRDIDPESPSRAGSFWDQLVPDGDSAISALGQATVALLAIGDDPSTALAQTLETAGMRVVSHTEPHDLTIVVTDNYLSSHLADVGREQRTRKQPWLLTKTQGTMLWVGPVFEEEGCWDCLAHRLAGNYQCHEYLRRRPDAEAGSLMPAADLPLTVDLGERLVAIEAMSWLAGVRRNQPLSLLTFDIATMESERHSFVARPQCPACGDPGVVANAMDQPLSLQPRVKSLVAEAGHRAQSPDSFLEAYQHLVSPVTGVVPILAKVPGMPDLAKMYVAGSNLSRNSRSLHQLRAGLRCMNGGKGTTDIQAKASALGEGLERYSGRYQGDERRVRRTWEQVTGEAIHPHVLMQHSEAQYAGRSTWNAAHAGFQFVGHPFDESVAIDWSPVWSLTERRHKYLPTSYLYFDYPSVPNQLYSWGDSNGNAAGTSLEDAIIQGFFELIERDSVALWWYNRTRMPAIDLATFNDPWITELCSAYTSLNREVWALDLTADFGLPVVAAISRRTDKRVEDILFAFGAHFDLRIALTRALTELNQFLPVAAHVDASGSGYVCDDADQLHWLKTARLEDHPYLMANPQAPATKCGSYPDLSSSDLLGDVHRLQALTEERGMEMLVLNHTRPDIGLPVVKVIVPGLRHFWARFAPGRLYHVPVALGRLSRPTKEQDLNPYPMFV</sequence>
<name>A0A0L8N4C3_STRVG</name>
<dbReference type="Gene3D" id="3.30.40.250">
    <property type="match status" value="1"/>
</dbReference>
<accession>A0A0L8N4C3</accession>
<dbReference type="PROSITE" id="PS51664">
    <property type="entry name" value="YCAO"/>
    <property type="match status" value="1"/>
</dbReference>
<dbReference type="PATRIC" id="fig|1961.12.peg.798"/>
<dbReference type="PANTHER" id="PTHR37809:SF1">
    <property type="entry name" value="RIBOSOMAL PROTEIN S12 METHYLTHIOTRANSFERASE ACCESSORY FACTOR YCAO"/>
    <property type="match status" value="1"/>
</dbReference>
<evidence type="ECO:0000259" key="1">
    <source>
        <dbReference type="PROSITE" id="PS51664"/>
    </source>
</evidence>
<dbReference type="Gene3D" id="3.30.1330.230">
    <property type="match status" value="2"/>
</dbReference>
<dbReference type="EMBL" id="LGUV01000005">
    <property type="protein sequence ID" value="KOG57526.1"/>
    <property type="molecule type" value="Genomic_DNA"/>
</dbReference>
<proteinExistence type="predicted"/>
<dbReference type="InterPro" id="IPR022291">
    <property type="entry name" value="Bacteriocin_synth_cyclodeHase"/>
</dbReference>
<dbReference type="Pfam" id="PF21084">
    <property type="entry name" value="WHD_DUF4423_like"/>
    <property type="match status" value="1"/>
</dbReference>
<dbReference type="Pfam" id="PF02624">
    <property type="entry name" value="YcaO"/>
    <property type="match status" value="1"/>
</dbReference>
<dbReference type="InterPro" id="IPR027624">
    <property type="entry name" value="TOMM_cyclo_SagD"/>
</dbReference>
<dbReference type="InterPro" id="IPR003776">
    <property type="entry name" value="YcaO-like_dom"/>
</dbReference>
<feature type="domain" description="YcaO" evidence="1">
    <location>
        <begin position="393"/>
        <end position="764"/>
    </location>
</feature>
<comment type="caution">
    <text evidence="2">The sequence shown here is derived from an EMBL/GenBank/DDBJ whole genome shotgun (WGS) entry which is preliminary data.</text>
</comment>
<protein>
    <recommendedName>
        <fullName evidence="1">YcaO domain-containing protein</fullName>
    </recommendedName>
</protein>
<gene>
    <name evidence="2" type="ORF">ADK75_03780</name>
</gene>
<dbReference type="InterPro" id="IPR049274">
    <property type="entry name" value="LynD/TruD_wHTH-like"/>
</dbReference>
<dbReference type="PANTHER" id="PTHR37809">
    <property type="entry name" value="RIBOSOMAL PROTEIN S12 METHYLTHIOTRANSFERASE ACCESSORY FACTOR YCAO"/>
    <property type="match status" value="1"/>
</dbReference>
<dbReference type="Gene3D" id="3.40.50.720">
    <property type="entry name" value="NAD(P)-binding Rossmann-like Domain"/>
    <property type="match status" value="1"/>
</dbReference>
<dbReference type="NCBIfam" id="TIGR00702">
    <property type="entry name" value="YcaO-type kinase domain"/>
    <property type="match status" value="1"/>
</dbReference>
<dbReference type="Gene3D" id="3.90.930.60">
    <property type="match status" value="1"/>
</dbReference>
<dbReference type="NCBIfam" id="TIGR03604">
    <property type="entry name" value="TOMM_cyclo_SagD"/>
    <property type="match status" value="1"/>
</dbReference>
<dbReference type="Gene3D" id="3.30.160.660">
    <property type="match status" value="1"/>
</dbReference>
<organism evidence="2 3">
    <name type="scientific">Streptomyces virginiae</name>
    <name type="common">Streptomyces cinnamonensis</name>
    <dbReference type="NCBI Taxonomy" id="1961"/>
    <lineage>
        <taxon>Bacteria</taxon>
        <taxon>Bacillati</taxon>
        <taxon>Actinomycetota</taxon>
        <taxon>Actinomycetes</taxon>
        <taxon>Kitasatosporales</taxon>
        <taxon>Streptomycetaceae</taxon>
        <taxon>Streptomyces</taxon>
    </lineage>
</organism>